<sequence>MRLTSLYRYPLKSGSAESLDIAHCDDLGLTGDRRWMAVDADSGKFMTQRALPQMALLDARWAGTEALRLSAPGMETLLVPVPGADGALRGVTIWRELLQAPDAGDAAAAWLTHLLGRPARLVYLPTSRGIQVDPAYAAPGELTAFSDGFPFLLIGQASLDDLCARIGRPLDMRRFRPNLVVSGAEPYAEDGWRRIRIGDMRFRVVKPCSRCAIPTIDPNTAIRSEDREPLATLMTYRKGEGGVFFGQNLIAEGPGTLATGMPVERLD</sequence>
<dbReference type="Proteomes" id="UP001139682">
    <property type="component" value="Unassembled WGS sequence"/>
</dbReference>
<evidence type="ECO:0000259" key="1">
    <source>
        <dbReference type="PROSITE" id="PS51340"/>
    </source>
</evidence>
<dbReference type="AlphaFoldDB" id="A0A9X2AQK5"/>
<reference evidence="2" key="1">
    <citation type="submission" date="2022-03" db="EMBL/GenBank/DDBJ databases">
        <title>Pseudomonas marianensis sp. nov., a marine bacterium isolated from deep-sea sediments of the Mariana Trench.</title>
        <authorList>
            <person name="Wei Y."/>
        </authorList>
    </citation>
    <scope>NUCLEOTIDE SEQUENCE</scope>
    <source>
        <strain evidence="2">PS1</strain>
    </source>
</reference>
<proteinExistence type="predicted"/>
<name>A0A9X2AQK5_9GAMM</name>
<dbReference type="RefSeq" id="WP_243604605.1">
    <property type="nucleotide sequence ID" value="NZ_JALGRD010000002.1"/>
</dbReference>
<feature type="domain" description="MOSC" evidence="1">
    <location>
        <begin position="116"/>
        <end position="266"/>
    </location>
</feature>
<evidence type="ECO:0000313" key="3">
    <source>
        <dbReference type="Proteomes" id="UP001139682"/>
    </source>
</evidence>
<dbReference type="PROSITE" id="PS51340">
    <property type="entry name" value="MOSC"/>
    <property type="match status" value="1"/>
</dbReference>
<dbReference type="GO" id="GO:0030151">
    <property type="term" value="F:molybdenum ion binding"/>
    <property type="evidence" value="ECO:0007669"/>
    <property type="project" value="InterPro"/>
</dbReference>
<dbReference type="PANTHER" id="PTHR14237:SF19">
    <property type="entry name" value="MITOCHONDRIAL AMIDOXIME REDUCING COMPONENT 1"/>
    <property type="match status" value="1"/>
</dbReference>
<gene>
    <name evidence="2" type="ORF">MST27_03350</name>
</gene>
<dbReference type="SUPFAM" id="SSF141673">
    <property type="entry name" value="MOSC N-terminal domain-like"/>
    <property type="match status" value="1"/>
</dbReference>
<dbReference type="InterPro" id="IPR011037">
    <property type="entry name" value="Pyrv_Knase-like_insert_dom_sf"/>
</dbReference>
<keyword evidence="3" id="KW-1185">Reference proteome</keyword>
<dbReference type="EMBL" id="JALGRD010000002">
    <property type="protein sequence ID" value="MCJ0972408.1"/>
    <property type="molecule type" value="Genomic_DNA"/>
</dbReference>
<dbReference type="InterPro" id="IPR005303">
    <property type="entry name" value="MOCOS_middle"/>
</dbReference>
<dbReference type="Pfam" id="PF03473">
    <property type="entry name" value="MOSC"/>
    <property type="match status" value="1"/>
</dbReference>
<protein>
    <submittedName>
        <fullName evidence="2">MOSC domain-containing protein</fullName>
    </submittedName>
</protein>
<comment type="caution">
    <text evidence="2">The sequence shown here is derived from an EMBL/GenBank/DDBJ whole genome shotgun (WGS) entry which is preliminary data.</text>
</comment>
<dbReference type="PANTHER" id="PTHR14237">
    <property type="entry name" value="MOLYBDOPTERIN COFACTOR SULFURASE MOSC"/>
    <property type="match status" value="1"/>
</dbReference>
<dbReference type="GO" id="GO:0003824">
    <property type="term" value="F:catalytic activity"/>
    <property type="evidence" value="ECO:0007669"/>
    <property type="project" value="InterPro"/>
</dbReference>
<accession>A0A9X2AQK5</accession>
<evidence type="ECO:0000313" key="2">
    <source>
        <dbReference type="EMBL" id="MCJ0972408.1"/>
    </source>
</evidence>
<dbReference type="GO" id="GO:0030170">
    <property type="term" value="F:pyridoxal phosphate binding"/>
    <property type="evidence" value="ECO:0007669"/>
    <property type="project" value="InterPro"/>
</dbReference>
<dbReference type="Pfam" id="PF03476">
    <property type="entry name" value="MOSC_N"/>
    <property type="match status" value="1"/>
</dbReference>
<dbReference type="SUPFAM" id="SSF50800">
    <property type="entry name" value="PK beta-barrel domain-like"/>
    <property type="match status" value="1"/>
</dbReference>
<dbReference type="InterPro" id="IPR005302">
    <property type="entry name" value="MoCF_Sase_C"/>
</dbReference>
<organism evidence="2 3">
    <name type="scientific">Stutzerimonas marianensis</name>
    <dbReference type="NCBI Taxonomy" id="2929513"/>
    <lineage>
        <taxon>Bacteria</taxon>
        <taxon>Pseudomonadati</taxon>
        <taxon>Pseudomonadota</taxon>
        <taxon>Gammaproteobacteria</taxon>
        <taxon>Pseudomonadales</taxon>
        <taxon>Pseudomonadaceae</taxon>
        <taxon>Stutzerimonas</taxon>
    </lineage>
</organism>